<sequence>MRITNQMMINSSIANIQTNKSQINTMDTQLSTQKKINKPSDDPIIAIRALRLRSSLDQVTQYINKNIPDASSWLSVTHDALDQSYNIVSQLYSYCNQGATDSYSPSERNTIVETLNKLKDSFYTQGDVDYAGRYVFTGYATDKPLTYQSDADAKDVDYTITQNFTRDALSSKTVYTNAYSNDDIMNLSVKKDANGKIITPNVQTVHRLQLAYSEVDANGTFKITDSQGNTASITKNTDGTISVTDADGNAVTGVTTNTDANGNITGVTGNFFSDGSGNAVTVSFTSDTNYIPGDDEIVINSQVGEVLLGENVYKDVYTSNSFSVQYDKSNFKKGDVNPTMYFDCVDNVTGVTYAKKDEDIEYNINFTQKLKVNTQADEAFNIYFGRNIDDLTSAVQNVLDIESQMSKVESMMKEERYSSDADQKSLSDILEGLTKQQELAKSQMTKAFETGIGQMQGYQEQISNAKADVGNRITRLDLTKSRLTEQKTNFTSLKSENEDIDLEEVVISYTSAQLVYNAALSAASKVVQQTLLDFIG</sequence>
<dbReference type="Gene3D" id="1.20.1330.10">
    <property type="entry name" value="f41 fragment of flagellin, N-terminal domain"/>
    <property type="match status" value="2"/>
</dbReference>
<organism evidence="2 3">
    <name type="scientific">[Lactobacillus] rogosae</name>
    <dbReference type="NCBI Taxonomy" id="706562"/>
    <lineage>
        <taxon>Bacteria</taxon>
        <taxon>Bacillati</taxon>
        <taxon>Bacillota</taxon>
        <taxon>Clostridia</taxon>
        <taxon>Lachnospirales</taxon>
        <taxon>Lachnospiraceae</taxon>
        <taxon>Lachnospira</taxon>
    </lineage>
</organism>
<evidence type="ECO:0000313" key="3">
    <source>
        <dbReference type="Proteomes" id="UP001442364"/>
    </source>
</evidence>
<dbReference type="EMBL" id="JBBMER010000007">
    <property type="protein sequence ID" value="MEQ2380266.1"/>
    <property type="molecule type" value="Genomic_DNA"/>
</dbReference>
<accession>A0ABV1BX04</accession>
<keyword evidence="2" id="KW-0966">Cell projection</keyword>
<comment type="caution">
    <text evidence="2">The sequence shown here is derived from an EMBL/GenBank/DDBJ whole genome shotgun (WGS) entry which is preliminary data.</text>
</comment>
<dbReference type="SUPFAM" id="SSF64518">
    <property type="entry name" value="Phase 1 flagellin"/>
    <property type="match status" value="1"/>
</dbReference>
<feature type="domain" description="Flagellin N-terminal" evidence="1">
    <location>
        <begin position="3"/>
        <end position="141"/>
    </location>
</feature>
<dbReference type="PANTHER" id="PTHR42792">
    <property type="entry name" value="FLAGELLIN"/>
    <property type="match status" value="1"/>
</dbReference>
<name>A0ABV1BX04_9FIRM</name>
<evidence type="ECO:0000259" key="1">
    <source>
        <dbReference type="Pfam" id="PF00669"/>
    </source>
</evidence>
<proteinExistence type="predicted"/>
<reference evidence="2 3" key="1">
    <citation type="submission" date="2024-03" db="EMBL/GenBank/DDBJ databases">
        <title>Human intestinal bacterial collection.</title>
        <authorList>
            <person name="Pauvert C."/>
            <person name="Hitch T.C.A."/>
            <person name="Clavel T."/>
        </authorList>
    </citation>
    <scope>NUCLEOTIDE SEQUENCE [LARGE SCALE GENOMIC DNA]</scope>
    <source>
        <strain evidence="2 3">CLA-AA-H255</strain>
    </source>
</reference>
<gene>
    <name evidence="2" type="ORF">WMO14_10275</name>
</gene>
<evidence type="ECO:0000313" key="2">
    <source>
        <dbReference type="EMBL" id="MEQ2380266.1"/>
    </source>
</evidence>
<dbReference type="Proteomes" id="UP001442364">
    <property type="component" value="Unassembled WGS sequence"/>
</dbReference>
<dbReference type="PANTHER" id="PTHR42792:SF1">
    <property type="entry name" value="FLAGELLAR HOOK-ASSOCIATED PROTEIN 3"/>
    <property type="match status" value="1"/>
</dbReference>
<dbReference type="InterPro" id="IPR001029">
    <property type="entry name" value="Flagellin_N"/>
</dbReference>
<dbReference type="Pfam" id="PF00669">
    <property type="entry name" value="Flagellin_N"/>
    <property type="match status" value="1"/>
</dbReference>
<protein>
    <submittedName>
        <fullName evidence="2">Flagellin</fullName>
    </submittedName>
</protein>
<dbReference type="RefSeq" id="WP_116444215.1">
    <property type="nucleotide sequence ID" value="NZ_JBBMER010000007.1"/>
</dbReference>
<keyword evidence="2" id="KW-0969">Cilium</keyword>
<keyword evidence="2" id="KW-0282">Flagellum</keyword>
<dbReference type="InterPro" id="IPR001492">
    <property type="entry name" value="Flagellin"/>
</dbReference>
<keyword evidence="3" id="KW-1185">Reference proteome</keyword>